<accession>A0A212F7H4</accession>
<evidence type="ECO:0000256" key="5">
    <source>
        <dbReference type="ARBA" id="ARBA00024195"/>
    </source>
</evidence>
<evidence type="ECO:0000256" key="2">
    <source>
        <dbReference type="ARBA" id="ARBA00022656"/>
    </source>
</evidence>
<dbReference type="OrthoDB" id="5565075at2759"/>
<dbReference type="PROSITE" id="PS50240">
    <property type="entry name" value="TRYPSIN_DOM"/>
    <property type="match status" value="1"/>
</dbReference>
<reference evidence="8 9" key="1">
    <citation type="journal article" date="2011" name="Cell">
        <title>The monarch butterfly genome yields insights into long-distance migration.</title>
        <authorList>
            <person name="Zhan S."/>
            <person name="Merlin C."/>
            <person name="Boore J.L."/>
            <person name="Reppert S.M."/>
        </authorList>
    </citation>
    <scope>NUCLEOTIDE SEQUENCE [LARGE SCALE GENOMIC DNA]</scope>
    <source>
        <strain evidence="8">F-2</strain>
    </source>
</reference>
<gene>
    <name evidence="8" type="ORF">KGM_205467</name>
</gene>
<dbReference type="eggNOG" id="KOG3627">
    <property type="taxonomic scope" value="Eukaryota"/>
</dbReference>
<evidence type="ECO:0000256" key="6">
    <source>
        <dbReference type="ARBA" id="ARBA00055534"/>
    </source>
</evidence>
<keyword evidence="4" id="KW-1199">Hemostasis impairing toxin</keyword>
<name>A0A212F7H4_DANPL</name>
<comment type="subcellular location">
    <subcellularLocation>
        <location evidence="1">Secreted</location>
        <location evidence="1">Extracellular space</location>
    </subcellularLocation>
</comment>
<dbReference type="GO" id="GO:0006508">
    <property type="term" value="P:proteolysis"/>
    <property type="evidence" value="ECO:0007669"/>
    <property type="project" value="UniProtKB-KW"/>
</dbReference>
<evidence type="ECO:0000256" key="4">
    <source>
        <dbReference type="ARBA" id="ARBA00023240"/>
    </source>
</evidence>
<dbReference type="STRING" id="278856.A0A212F7H4"/>
<evidence type="ECO:0000256" key="7">
    <source>
        <dbReference type="ARBA" id="ARBA00084094"/>
    </source>
</evidence>
<dbReference type="SMART" id="SM00020">
    <property type="entry name" value="Tryp_SPc"/>
    <property type="match status" value="1"/>
</dbReference>
<dbReference type="InterPro" id="IPR051487">
    <property type="entry name" value="Ser/Thr_Proteases_Immune/Dev"/>
</dbReference>
<dbReference type="InterPro" id="IPR009003">
    <property type="entry name" value="Peptidase_S1_PA"/>
</dbReference>
<dbReference type="Gene3D" id="2.40.10.10">
    <property type="entry name" value="Trypsin-like serine proteases"/>
    <property type="match status" value="2"/>
</dbReference>
<organism evidence="8 9">
    <name type="scientific">Danaus plexippus plexippus</name>
    <dbReference type="NCBI Taxonomy" id="278856"/>
    <lineage>
        <taxon>Eukaryota</taxon>
        <taxon>Metazoa</taxon>
        <taxon>Ecdysozoa</taxon>
        <taxon>Arthropoda</taxon>
        <taxon>Hexapoda</taxon>
        <taxon>Insecta</taxon>
        <taxon>Pterygota</taxon>
        <taxon>Neoptera</taxon>
        <taxon>Endopterygota</taxon>
        <taxon>Lepidoptera</taxon>
        <taxon>Glossata</taxon>
        <taxon>Ditrysia</taxon>
        <taxon>Papilionoidea</taxon>
        <taxon>Nymphalidae</taxon>
        <taxon>Danainae</taxon>
        <taxon>Danaini</taxon>
        <taxon>Danaina</taxon>
        <taxon>Danaus</taxon>
        <taxon>Danaus</taxon>
    </lineage>
</organism>
<comment type="similarity">
    <text evidence="5">Belongs to the peptidase S1 family. CLIP subfamily.</text>
</comment>
<dbReference type="PANTHER" id="PTHR24256">
    <property type="entry name" value="TRYPTASE-RELATED"/>
    <property type="match status" value="1"/>
</dbReference>
<keyword evidence="2" id="KW-0800">Toxin</keyword>
<dbReference type="GO" id="GO:0090729">
    <property type="term" value="F:toxin activity"/>
    <property type="evidence" value="ECO:0007669"/>
    <property type="project" value="UniProtKB-KW"/>
</dbReference>
<dbReference type="CDD" id="cd00190">
    <property type="entry name" value="Tryp_SPc"/>
    <property type="match status" value="1"/>
</dbReference>
<keyword evidence="7" id="KW-1205">Fibrinolytic toxin</keyword>
<evidence type="ECO:0000256" key="1">
    <source>
        <dbReference type="ARBA" id="ARBA00004239"/>
    </source>
</evidence>
<dbReference type="FunFam" id="2.40.10.10:FF:000068">
    <property type="entry name" value="transmembrane protease serine 2"/>
    <property type="match status" value="1"/>
</dbReference>
<comment type="function">
    <text evidence="6">Fibrinolytic activity; shows preferential cleavage of Arg-Gly bonds in all three fibrinogen chains. Contact with the caterpillars causes severe bleeding, due the anticoagulant effect of the protein.</text>
</comment>
<dbReference type="GO" id="GO:0004252">
    <property type="term" value="F:serine-type endopeptidase activity"/>
    <property type="evidence" value="ECO:0007669"/>
    <property type="project" value="InterPro"/>
</dbReference>
<dbReference type="InterPro" id="IPR043504">
    <property type="entry name" value="Peptidase_S1_PA_chymotrypsin"/>
</dbReference>
<dbReference type="PROSITE" id="PS00134">
    <property type="entry name" value="TRYPSIN_HIS"/>
    <property type="match status" value="1"/>
</dbReference>
<evidence type="ECO:0000256" key="3">
    <source>
        <dbReference type="ARBA" id="ARBA00023157"/>
    </source>
</evidence>
<sequence>MFQAGCWFISLLVGSIGLPLSGGYTSGYFGDIKARVINGYEANLVPHMVALTVGEDSKILVCGASLITKRHVLTAAHCIDAFIDKGKLSRSLKGIVGTNDWNKGGTHYTFSGNITHPEWDAKNVNNDIGILITSQPVTLNKYVQIITLNFQFIGGNVAAIINGWGQFEKGDSGSPLILRDNRQQIGVVSWGVNPSASGYPDVYGRISAYKSWIKQSVRLRIRVN</sequence>
<comment type="caution">
    <text evidence="8">The sequence shown here is derived from an EMBL/GenBank/DDBJ whole genome shotgun (WGS) entry which is preliminary data.</text>
</comment>
<keyword evidence="8" id="KW-0645">Protease</keyword>
<dbReference type="GO" id="GO:0005576">
    <property type="term" value="C:extracellular region"/>
    <property type="evidence" value="ECO:0007669"/>
    <property type="project" value="UniProtKB-SubCell"/>
</dbReference>
<dbReference type="AlphaFoldDB" id="A0A212F7H4"/>
<protein>
    <submittedName>
        <fullName evidence="8">Chymotrypsin protease C1</fullName>
    </submittedName>
</protein>
<dbReference type="Proteomes" id="UP000007151">
    <property type="component" value="Unassembled WGS sequence"/>
</dbReference>
<keyword evidence="9" id="KW-1185">Reference proteome</keyword>
<dbReference type="InterPro" id="IPR001254">
    <property type="entry name" value="Trypsin_dom"/>
</dbReference>
<evidence type="ECO:0000313" key="8">
    <source>
        <dbReference type="EMBL" id="OWR49694.1"/>
    </source>
</evidence>
<dbReference type="KEGG" id="dpl:KGM_205467"/>
<dbReference type="Pfam" id="PF00089">
    <property type="entry name" value="Trypsin"/>
    <property type="match status" value="2"/>
</dbReference>
<dbReference type="EMBL" id="AGBW02009869">
    <property type="protein sequence ID" value="OWR49694.1"/>
    <property type="molecule type" value="Genomic_DNA"/>
</dbReference>
<keyword evidence="3" id="KW-1015">Disulfide bond</keyword>
<dbReference type="SUPFAM" id="SSF50494">
    <property type="entry name" value="Trypsin-like serine proteases"/>
    <property type="match status" value="1"/>
</dbReference>
<keyword evidence="8" id="KW-0378">Hydrolase</keyword>
<evidence type="ECO:0000313" key="9">
    <source>
        <dbReference type="Proteomes" id="UP000007151"/>
    </source>
</evidence>
<proteinExistence type="inferred from homology"/>
<dbReference type="InterPro" id="IPR018114">
    <property type="entry name" value="TRYPSIN_HIS"/>
</dbReference>